<dbReference type="OrthoDB" id="8611435at2"/>
<dbReference type="Proteomes" id="UP000184749">
    <property type="component" value="Chromosome"/>
</dbReference>
<dbReference type="RefSeq" id="WP_074068694.1">
    <property type="nucleotide sequence ID" value="NZ_CP017101.1"/>
</dbReference>
<keyword evidence="1" id="KW-0732">Signal</keyword>
<gene>
    <name evidence="2" type="ORF">IE4872_CH02409</name>
</gene>
<evidence type="ECO:0000313" key="3">
    <source>
        <dbReference type="Proteomes" id="UP000184749"/>
    </source>
</evidence>
<feature type="chain" id="PRO_5012340378" evidence="1">
    <location>
        <begin position="26"/>
        <end position="410"/>
    </location>
</feature>
<dbReference type="SUPFAM" id="SSF52096">
    <property type="entry name" value="ClpP/crotonase"/>
    <property type="match status" value="1"/>
</dbReference>
<dbReference type="Gene3D" id="3.90.226.10">
    <property type="entry name" value="2-enoyl-CoA Hydratase, Chain A, domain 1"/>
    <property type="match status" value="1"/>
</dbReference>
<sequence>MKLGRLSTLVVLGLASLLSVPAASADFSFEGLKNGPIAEAHFRMQGDIEQGDVQRLDAALQSSGITHAQDPWRRIVVSLNSPGGSYHDGLDLALAFRRRGLATVVRSGNQCLSACGIAFLGGTALPKDPNPVGEDDPLPDQLPERSLEPGAVLGFHAPYLAVPSEDYDASVVADAYRSAVLGISRLVAIADRLYVVPAELPKLLAPTKDELFVADDADSVRFLGIDYEDRSYQMRDKPGITRSMIVNGCVNRFYHLKRRSSVEGFSIAKATIDEFIEGSQLLENGEDKIAFGTRPFRQGTIKTWVAYLPIAKTSDGKNFVWCLFAPDPSDLKTFYKAAGSIEELFASFGGKGDFMTLTTAEDMISPTTGDWIYDMVRDIDLVPPDTKLNKVASVLDQYFASEEVLKWRTH</sequence>
<accession>A0A1L5NJE7</accession>
<evidence type="ECO:0000313" key="2">
    <source>
        <dbReference type="EMBL" id="APO68023.1"/>
    </source>
</evidence>
<protein>
    <submittedName>
        <fullName evidence="2">Uncharacterized protein</fullName>
    </submittedName>
</protein>
<feature type="signal peptide" evidence="1">
    <location>
        <begin position="1"/>
        <end position="25"/>
    </location>
</feature>
<dbReference type="STRING" id="56730.IE4872_CH02409"/>
<evidence type="ECO:0000256" key="1">
    <source>
        <dbReference type="SAM" id="SignalP"/>
    </source>
</evidence>
<dbReference type="AlphaFoldDB" id="A0A1L5NJE7"/>
<dbReference type="InterPro" id="IPR029045">
    <property type="entry name" value="ClpP/crotonase-like_dom_sf"/>
</dbReference>
<name>A0A1L5NJE7_9HYPH</name>
<organism evidence="2 3">
    <name type="scientific">Rhizobium gallicum</name>
    <dbReference type="NCBI Taxonomy" id="56730"/>
    <lineage>
        <taxon>Bacteria</taxon>
        <taxon>Pseudomonadati</taxon>
        <taxon>Pseudomonadota</taxon>
        <taxon>Alphaproteobacteria</taxon>
        <taxon>Hyphomicrobiales</taxon>
        <taxon>Rhizobiaceae</taxon>
        <taxon>Rhizobium/Agrobacterium group</taxon>
        <taxon>Rhizobium</taxon>
    </lineage>
</organism>
<dbReference type="EMBL" id="CP017101">
    <property type="protein sequence ID" value="APO68023.1"/>
    <property type="molecule type" value="Genomic_DNA"/>
</dbReference>
<reference evidence="2 3" key="1">
    <citation type="submission" date="2016-09" db="EMBL/GenBank/DDBJ databases">
        <title>The complete genome sequences of Rhizobium gallicum, symbiovars gallicum and phaseoli, symbionts associated to common bean (Phaseolus vulgaris).</title>
        <authorList>
            <person name="Bustos P."/>
            <person name="Santamaria R.I."/>
            <person name="Perez-Carrascal O.M."/>
            <person name="Juarez S."/>
            <person name="Lozano L."/>
            <person name="Martinez-Flores I."/>
            <person name="Martinez-Romero E."/>
            <person name="Cevallos M."/>
            <person name="Romero D."/>
            <person name="Davila G."/>
            <person name="Gonzalez V."/>
        </authorList>
    </citation>
    <scope>NUCLEOTIDE SEQUENCE [LARGE SCALE GENOMIC DNA]</scope>
    <source>
        <strain evidence="2 3">IE4872</strain>
    </source>
</reference>
<proteinExistence type="predicted"/>